<dbReference type="Gene3D" id="1.10.10.2840">
    <property type="entry name" value="PucR C-terminal helix-turn-helix domain"/>
    <property type="match status" value="1"/>
</dbReference>
<evidence type="ECO:0000313" key="7">
    <source>
        <dbReference type="Proteomes" id="UP000324288"/>
    </source>
</evidence>
<evidence type="ECO:0000256" key="1">
    <source>
        <dbReference type="ARBA" id="ARBA00006754"/>
    </source>
</evidence>
<proteinExistence type="inferred from homology"/>
<reference evidence="4" key="2">
    <citation type="journal article" date="2016" name="Int. J. Syst. Evol. Microbiol.">
        <title>Lawsonella clevelandensis gen. nov., sp. nov., a new member of the suborder Corynebacterineae isolated from human abscesses.</title>
        <authorList>
            <person name="Bell M.E."/>
            <person name="Bernard K.A."/>
            <person name="Harrington S.M."/>
            <person name="Patel N.B."/>
            <person name="Tucker T.A."/>
            <person name="Metcalfe M.G."/>
            <person name="McQuiston J.R."/>
        </authorList>
    </citation>
    <scope>NUCLEOTIDE SEQUENCE</scope>
    <source>
        <strain evidence="4">X1698</strain>
    </source>
</reference>
<organism evidence="4 6">
    <name type="scientific">Lawsonella clevelandensis</name>
    <dbReference type="NCBI Taxonomy" id="1528099"/>
    <lineage>
        <taxon>Bacteria</taxon>
        <taxon>Bacillati</taxon>
        <taxon>Actinomycetota</taxon>
        <taxon>Actinomycetes</taxon>
        <taxon>Mycobacteriales</taxon>
        <taxon>Lawsonellaceae</taxon>
        <taxon>Lawsonella</taxon>
    </lineage>
</organism>
<comment type="similarity">
    <text evidence="1">Belongs to the CdaR family.</text>
</comment>
<dbReference type="Pfam" id="PF17853">
    <property type="entry name" value="GGDEF_2"/>
    <property type="match status" value="1"/>
</dbReference>
<gene>
    <name evidence="5" type="primary">putR</name>
    <name evidence="4" type="ORF">AL705_07375</name>
    <name evidence="5" type="ORF">LC603019_01464</name>
</gene>
<dbReference type="Pfam" id="PF13556">
    <property type="entry name" value="HTH_30"/>
    <property type="match status" value="1"/>
</dbReference>
<dbReference type="AlphaFoldDB" id="A0A0M4LZZ3"/>
<dbReference type="InterPro" id="IPR041522">
    <property type="entry name" value="CdaR_GGDEF"/>
</dbReference>
<keyword evidence="7" id="KW-1185">Reference proteome</keyword>
<dbReference type="EMBL" id="LR584267">
    <property type="protein sequence ID" value="VHO01530.1"/>
    <property type="molecule type" value="Genomic_DNA"/>
</dbReference>
<accession>A0A0M4LZZ3</accession>
<evidence type="ECO:0000313" key="5">
    <source>
        <dbReference type="EMBL" id="VHO01530.1"/>
    </source>
</evidence>
<reference evidence="4 6" key="1">
    <citation type="journal article" date="2015" name="Genome Announc.">
        <title>Complete Genome Sequences for Two Strains of a Novel Fastidious, Partially Acid-Fast, Gram-Positive Corynebacterineae Bacterium, Derived from Human Clinical Samples.</title>
        <authorList>
            <person name="Nicholson A.C."/>
            <person name="Bell M."/>
            <person name="Humrighouse B.W."/>
            <person name="McQuiston J.R."/>
        </authorList>
    </citation>
    <scope>NUCLEOTIDE SEQUENCE [LARGE SCALE GENOMIC DNA]</scope>
    <source>
        <strain evidence="4 6">X1698</strain>
    </source>
</reference>
<name>A0A0M4LZZ3_9ACTN</name>
<dbReference type="EMBL" id="CP012390">
    <property type="protein sequence ID" value="ALE19382.1"/>
    <property type="molecule type" value="Genomic_DNA"/>
</dbReference>
<dbReference type="RefSeq" id="WP_082345519.1">
    <property type="nucleotide sequence ID" value="NZ_CAJPTR010000004.1"/>
</dbReference>
<dbReference type="STRING" id="1528099.AL705_07375"/>
<reference evidence="5 7" key="3">
    <citation type="submission" date="2019-04" db="EMBL/GenBank/DDBJ databases">
        <authorList>
            <person name="Seth-Smith MB H."/>
            <person name="Seth-Smith H."/>
        </authorList>
    </citation>
    <scope>NUCLEOTIDE SEQUENCE [LARGE SCALE GENOMIC DNA]</scope>
    <source>
        <strain evidence="5">USB-603019</strain>
    </source>
</reference>
<sequence length="412" mass="45353">MSTEQITSEGSQTELTILDAVSPSLVHHIREISGQLTRTVMAHMSVSLPFFAELDAKHRADIGALVQSAIRFFADWVQNPENNNLDFMDVLGSDSVHMVEGLSLQQSVSILHSSMEVIEQAVINMKDMPEAKVTLLVHALRYSRELGFSIADYFAAAAEKRGAWDARMETALVDAVVRGAKSEDIRSFGSALACDANQPVTVMVGTPRSMDRHERTVLRLHQAASDLGYRALAAVQGPYLVTLVNVPAEVLMDPECPLYEIFSDDQIMLGPTARNLAGASRSAEEAFAALRVAQAMPNVPRVAAADMFIPERAIAGDHRAVQRLFHGIIKPLQKSASAAIRDTLRLYLSVDGGVEEAARQLYVHPNTVRYRLKRVNDITGMDPLDSRMRFTLRIANVLGMLEDINESSNKSW</sequence>
<dbReference type="InterPro" id="IPR025736">
    <property type="entry name" value="PucR_C-HTH_dom"/>
</dbReference>
<dbReference type="InterPro" id="IPR051448">
    <property type="entry name" value="CdaR-like_regulators"/>
</dbReference>
<dbReference type="GeneID" id="84895362"/>
<dbReference type="OrthoDB" id="3246591at2"/>
<dbReference type="Proteomes" id="UP000068137">
    <property type="component" value="Chromosome"/>
</dbReference>
<protein>
    <submittedName>
        <fullName evidence="5">Proline-responsive transcriptional activator PutR</fullName>
    </submittedName>
</protein>
<feature type="domain" description="PucR C-terminal helix-turn-helix" evidence="2">
    <location>
        <begin position="341"/>
        <end position="395"/>
    </location>
</feature>
<dbReference type="InterPro" id="IPR042070">
    <property type="entry name" value="PucR_C-HTH_sf"/>
</dbReference>
<evidence type="ECO:0000259" key="2">
    <source>
        <dbReference type="Pfam" id="PF13556"/>
    </source>
</evidence>
<evidence type="ECO:0000259" key="3">
    <source>
        <dbReference type="Pfam" id="PF17853"/>
    </source>
</evidence>
<dbReference type="Proteomes" id="UP000324288">
    <property type="component" value="Chromosome"/>
</dbReference>
<feature type="domain" description="CdaR GGDEF-like" evidence="3">
    <location>
        <begin position="180"/>
        <end position="292"/>
    </location>
</feature>
<dbReference type="PANTHER" id="PTHR33744:SF7">
    <property type="entry name" value="PUCR FAMILY TRANSCRIPTIONAL REGULATOR"/>
    <property type="match status" value="1"/>
</dbReference>
<dbReference type="KEGG" id="cbq:AL705_07375"/>
<evidence type="ECO:0000313" key="4">
    <source>
        <dbReference type="EMBL" id="ALE19382.1"/>
    </source>
</evidence>
<dbReference type="PANTHER" id="PTHR33744">
    <property type="entry name" value="CARBOHYDRATE DIACID REGULATOR"/>
    <property type="match status" value="1"/>
</dbReference>
<evidence type="ECO:0000313" key="6">
    <source>
        <dbReference type="Proteomes" id="UP000068137"/>
    </source>
</evidence>